<name>A0A8I6SC89_CIMLE</name>
<feature type="domain" description="CHK kinase-like" evidence="1">
    <location>
        <begin position="122"/>
        <end position="315"/>
    </location>
</feature>
<evidence type="ECO:0000313" key="2">
    <source>
        <dbReference type="EnsemblMetazoa" id="XP_014257217.2"/>
    </source>
</evidence>
<dbReference type="Pfam" id="PF02958">
    <property type="entry name" value="EcKL"/>
    <property type="match status" value="1"/>
</dbReference>
<dbReference type="Proteomes" id="UP000494040">
    <property type="component" value="Unassembled WGS sequence"/>
</dbReference>
<evidence type="ECO:0000313" key="3">
    <source>
        <dbReference type="Proteomes" id="UP000494040"/>
    </source>
</evidence>
<accession>A0A8I6SC89</accession>
<dbReference type="SUPFAM" id="SSF56112">
    <property type="entry name" value="Protein kinase-like (PK-like)"/>
    <property type="match status" value="1"/>
</dbReference>
<dbReference type="SMART" id="SM00587">
    <property type="entry name" value="CHK"/>
    <property type="match status" value="1"/>
</dbReference>
<dbReference type="GeneID" id="106671001"/>
<dbReference type="InterPro" id="IPR015897">
    <property type="entry name" value="CHK_kinase-like"/>
</dbReference>
<protein>
    <recommendedName>
        <fullName evidence="1">CHK kinase-like domain-containing protein</fullName>
    </recommendedName>
</protein>
<dbReference type="InterPro" id="IPR004119">
    <property type="entry name" value="EcKL"/>
</dbReference>
<proteinExistence type="predicted"/>
<dbReference type="KEGG" id="clec:106671001"/>
<dbReference type="RefSeq" id="XP_014257217.2">
    <property type="nucleotide sequence ID" value="XM_014401731.2"/>
</dbReference>
<reference evidence="2" key="1">
    <citation type="submission" date="2022-01" db="UniProtKB">
        <authorList>
            <consortium name="EnsemblMetazoa"/>
        </authorList>
    </citation>
    <scope>IDENTIFICATION</scope>
</reference>
<dbReference type="InterPro" id="IPR011009">
    <property type="entry name" value="Kinase-like_dom_sf"/>
</dbReference>
<dbReference type="Gene3D" id="3.90.1200.10">
    <property type="match status" value="1"/>
</dbReference>
<dbReference type="OrthoDB" id="6630696at2759"/>
<dbReference type="PANTHER" id="PTHR11012">
    <property type="entry name" value="PROTEIN KINASE-LIKE DOMAIN-CONTAINING"/>
    <property type="match status" value="1"/>
</dbReference>
<evidence type="ECO:0000259" key="1">
    <source>
        <dbReference type="SMART" id="SM00587"/>
    </source>
</evidence>
<dbReference type="PANTHER" id="PTHR11012:SF56">
    <property type="entry name" value="CHK KINASE-LIKE DOMAIN-CONTAINING PROTEIN-RELATED"/>
    <property type="match status" value="1"/>
</dbReference>
<sequence>MDKDFLTVILQREVSNNLVSRILSLDSKPAVPKGENYLSNVMRVKLHVLMKSGRKSHISLIIKDFPDGDGKQQMVTDMGVFRREIQIFKTVLKEMENLLSETDIKSEKLWADLIGYRPYRTIIFEDLAATNYRVPPRKDCQDLNHAILTMVELARFHALSRVLIRRGILVKQDFPKYLMCDRNFCTKTGMPSLVRMGEILQESWGKEWEDLGKRLVNCPEKIINDLINDNENCDKKFYVLNHGDLWTCNMMFKYSVYEDKPIALKFVDYQLCHINSFAWDLTYYLYSSVEPDVRRKNNGTLLRRYADSLKSELVRFGVDEKEIPSFQEIYAEMERIKAFRVMIMCFLHPIMTYESDDAYDLDKSLSSEQTVAPKEECFLSERFKARVGADIRQFAENGII</sequence>
<keyword evidence="3" id="KW-1185">Reference proteome</keyword>
<dbReference type="OMA" id="QHIENTN"/>
<dbReference type="EnsemblMetazoa" id="XM_014401731.2">
    <property type="protein sequence ID" value="XP_014257217.2"/>
    <property type="gene ID" value="LOC106671001"/>
</dbReference>
<organism evidence="2 3">
    <name type="scientific">Cimex lectularius</name>
    <name type="common">Bed bug</name>
    <name type="synonym">Acanthia lectularia</name>
    <dbReference type="NCBI Taxonomy" id="79782"/>
    <lineage>
        <taxon>Eukaryota</taxon>
        <taxon>Metazoa</taxon>
        <taxon>Ecdysozoa</taxon>
        <taxon>Arthropoda</taxon>
        <taxon>Hexapoda</taxon>
        <taxon>Insecta</taxon>
        <taxon>Pterygota</taxon>
        <taxon>Neoptera</taxon>
        <taxon>Paraneoptera</taxon>
        <taxon>Hemiptera</taxon>
        <taxon>Heteroptera</taxon>
        <taxon>Panheteroptera</taxon>
        <taxon>Cimicomorpha</taxon>
        <taxon>Cimicidae</taxon>
        <taxon>Cimex</taxon>
    </lineage>
</organism>
<dbReference type="AlphaFoldDB" id="A0A8I6SC89"/>